<keyword evidence="3" id="KW-0732">Signal</keyword>
<evidence type="ECO:0000256" key="3">
    <source>
        <dbReference type="SAM" id="SignalP"/>
    </source>
</evidence>
<evidence type="ECO:0000313" key="6">
    <source>
        <dbReference type="Proteomes" id="UP001596157"/>
    </source>
</evidence>
<feature type="chain" id="PRO_5045456772" evidence="3">
    <location>
        <begin position="21"/>
        <end position="635"/>
    </location>
</feature>
<keyword evidence="2" id="KW-0472">Membrane</keyword>
<feature type="compositionally biased region" description="Basic residues" evidence="1">
    <location>
        <begin position="625"/>
        <end position="635"/>
    </location>
</feature>
<feature type="region of interest" description="Disordered" evidence="1">
    <location>
        <begin position="567"/>
        <end position="635"/>
    </location>
</feature>
<protein>
    <submittedName>
        <fullName evidence="5">TPM domain-containing protein</fullName>
    </submittedName>
</protein>
<dbReference type="EMBL" id="JBHSKF010000001">
    <property type="protein sequence ID" value="MFC5285947.1"/>
    <property type="molecule type" value="Genomic_DNA"/>
</dbReference>
<feature type="transmembrane region" description="Helical" evidence="2">
    <location>
        <begin position="159"/>
        <end position="179"/>
    </location>
</feature>
<gene>
    <name evidence="5" type="ORF">ACFPM7_02695</name>
</gene>
<keyword evidence="2" id="KW-1133">Transmembrane helix</keyword>
<proteinExistence type="predicted"/>
<feature type="signal peptide" evidence="3">
    <location>
        <begin position="1"/>
        <end position="20"/>
    </location>
</feature>
<keyword evidence="6" id="KW-1185">Reference proteome</keyword>
<keyword evidence="2" id="KW-0812">Transmembrane</keyword>
<evidence type="ECO:0000256" key="1">
    <source>
        <dbReference type="SAM" id="MobiDB-lite"/>
    </source>
</evidence>
<feature type="compositionally biased region" description="Basic and acidic residues" evidence="1">
    <location>
        <begin position="567"/>
        <end position="576"/>
    </location>
</feature>
<evidence type="ECO:0000313" key="5">
    <source>
        <dbReference type="EMBL" id="MFC5285947.1"/>
    </source>
</evidence>
<dbReference type="Gene3D" id="3.10.310.50">
    <property type="match status" value="1"/>
</dbReference>
<evidence type="ECO:0000256" key="2">
    <source>
        <dbReference type="SAM" id="Phobius"/>
    </source>
</evidence>
<feature type="domain" description="TPM" evidence="4">
    <location>
        <begin position="32"/>
        <end position="146"/>
    </location>
</feature>
<accession>A0ABW0EEY4</accession>
<comment type="caution">
    <text evidence="5">The sequence shown here is derived from an EMBL/GenBank/DDBJ whole genome shotgun (WGS) entry which is preliminary data.</text>
</comment>
<organism evidence="5 6">
    <name type="scientific">Actinokineospora guangxiensis</name>
    <dbReference type="NCBI Taxonomy" id="1490288"/>
    <lineage>
        <taxon>Bacteria</taxon>
        <taxon>Bacillati</taxon>
        <taxon>Actinomycetota</taxon>
        <taxon>Actinomycetes</taxon>
        <taxon>Pseudonocardiales</taxon>
        <taxon>Pseudonocardiaceae</taxon>
        <taxon>Actinokineospora</taxon>
    </lineage>
</organism>
<name>A0ABW0EEY4_9PSEU</name>
<evidence type="ECO:0000259" key="4">
    <source>
        <dbReference type="Pfam" id="PF04536"/>
    </source>
</evidence>
<dbReference type="RefSeq" id="WP_378243350.1">
    <property type="nucleotide sequence ID" value="NZ_JBHSKF010000001.1"/>
</dbReference>
<sequence>MSRLLLVVVALLALAAPASADPPARLPGQITDSGGALGGGRAEVQAAIDRLYDEHRLRLWVVYVDGFDGVGGTDWAERTADVSALGERDVLLAVATADREYSLYSPGLPDEVTDAEFADVRAERVEPALRGGDWAGAAVAAADGLGSAMAPRAAGAGGWTLWVIIGLALVGGVGVWWYARRKRAQRTSAGLAQARRTDDPAVLAGLPDEALDARSRELLVEVDNALRASVEELELATGEFGEARTRPFTEACAHARAALAAAFAIRQRLDDSDDDVPETPQQRRDLLIELITGLSSADAELDARVAEFDALRDLLIDAPNRLAALTERVVALTVRLPESRAALARLAAEFPARAVAPVADNVTMAEQHLSFAEKSIADGRAAVARPAGEQGEAVAAIRAAEGAVGQAAALLDAVDRAAEDIRTAVSSLPAAIEALRADIAEAERRGDVDPATVSAAKSALTTDQTTPLTAYATITAADADLDAAIAAAGERRRRADLLTQTTAAATAQLTAAEDFIAARRGAVGAQARTRLAEARRHLDATRTADPDAAQRHAQWAMDLARRAAAEAESDVRRWESSRTTGGGDLGATLGGILIGGMLGGGRSSGRSPGRSRGGHRPASFGGTRGTRRHGGGGRF</sequence>
<feature type="compositionally biased region" description="Gly residues" evidence="1">
    <location>
        <begin position="580"/>
        <end position="603"/>
    </location>
</feature>
<dbReference type="InterPro" id="IPR007621">
    <property type="entry name" value="TPM_dom"/>
</dbReference>
<dbReference type="Pfam" id="PF04536">
    <property type="entry name" value="TPM_phosphatase"/>
    <property type="match status" value="1"/>
</dbReference>
<dbReference type="Proteomes" id="UP001596157">
    <property type="component" value="Unassembled WGS sequence"/>
</dbReference>
<reference evidence="6" key="1">
    <citation type="journal article" date="2019" name="Int. J. Syst. Evol. Microbiol.">
        <title>The Global Catalogue of Microorganisms (GCM) 10K type strain sequencing project: providing services to taxonomists for standard genome sequencing and annotation.</title>
        <authorList>
            <consortium name="The Broad Institute Genomics Platform"/>
            <consortium name="The Broad Institute Genome Sequencing Center for Infectious Disease"/>
            <person name="Wu L."/>
            <person name="Ma J."/>
        </authorList>
    </citation>
    <scope>NUCLEOTIDE SEQUENCE [LARGE SCALE GENOMIC DNA]</scope>
    <source>
        <strain evidence="6">CCUG 59778</strain>
    </source>
</reference>